<keyword evidence="4 10" id="KW-0489">Methyltransferase</keyword>
<keyword evidence="5" id="KW-0808">Transferase</keyword>
<comment type="catalytic activity">
    <reaction evidence="10">
        <text>[protein]-C-terminal S-[(2E,6E)-farnesyl]-L-cysteine + S-adenosyl-L-methionine = [protein]-C-terminal S-[(2E,6E)-farnesyl]-L-cysteine methyl ester + S-adenosyl-L-homocysteine</text>
        <dbReference type="Rhea" id="RHEA:21672"/>
        <dbReference type="Rhea" id="RHEA-COMP:12125"/>
        <dbReference type="Rhea" id="RHEA-COMP:12126"/>
        <dbReference type="ChEBI" id="CHEBI:57856"/>
        <dbReference type="ChEBI" id="CHEBI:59789"/>
        <dbReference type="ChEBI" id="CHEBI:90510"/>
        <dbReference type="ChEBI" id="CHEBI:90511"/>
        <dbReference type="EC" id="2.1.1.100"/>
    </reaction>
</comment>
<reference evidence="12" key="1">
    <citation type="submission" date="2021-01" db="EMBL/GenBank/DDBJ databases">
        <authorList>
            <person name="Corre E."/>
            <person name="Pelletier E."/>
            <person name="Niang G."/>
            <person name="Scheremetjew M."/>
            <person name="Finn R."/>
            <person name="Kale V."/>
            <person name="Holt S."/>
            <person name="Cochrane G."/>
            <person name="Meng A."/>
            <person name="Brown T."/>
            <person name="Cohen L."/>
        </authorList>
    </citation>
    <scope>NUCLEOTIDE SEQUENCE</scope>
    <source>
        <strain evidence="12">CCAP1064/1</strain>
    </source>
</reference>
<name>A0A7S0GKH6_9STRA</name>
<sequence>MLTLQKTADDENSNSSDTKEEKSPLWSPLQRWCLYVVAMCIYHNSEFYTTAYFNPTALKADSFMMVHSNMYTIAVVVSCFEFWFVRPWIYNPLIRSLSTTLLILSDDSKFYWFLNTIPSLGCVLLFGGLGLRILAMMTCGTNFHHLIQSHQKDDHLLVTHGIYKYLRHPSYTGWFYFTIGTQILLGNPLTTIGYGITGLNFFQRRIKYEEYLLSQQYPGSYAAYCDQTYIGIPFLSF</sequence>
<evidence type="ECO:0000256" key="4">
    <source>
        <dbReference type="ARBA" id="ARBA00022603"/>
    </source>
</evidence>
<comment type="caution">
    <text evidence="10">Lacks conserved residue(s) required for the propagation of feature annotation.</text>
</comment>
<feature type="region of interest" description="Disordered" evidence="11">
    <location>
        <begin position="1"/>
        <end position="22"/>
    </location>
</feature>
<dbReference type="GO" id="GO:0004671">
    <property type="term" value="F:protein C-terminal S-isoprenylcysteine carboxyl O-methyltransferase activity"/>
    <property type="evidence" value="ECO:0007669"/>
    <property type="project" value="UniProtKB-EC"/>
</dbReference>
<dbReference type="InterPro" id="IPR025770">
    <property type="entry name" value="PPMT_MeTrfase"/>
</dbReference>
<proteinExistence type="inferred from homology"/>
<dbReference type="Gene3D" id="1.20.120.1630">
    <property type="match status" value="1"/>
</dbReference>
<protein>
    <recommendedName>
        <fullName evidence="3 10">Protein-S-isoprenylcysteine O-methyltransferase</fullName>
        <ecNumber evidence="3 10">2.1.1.100</ecNumber>
    </recommendedName>
</protein>
<dbReference type="PROSITE" id="PS51564">
    <property type="entry name" value="SAM_ICMT"/>
    <property type="match status" value="1"/>
</dbReference>
<accession>A0A7S0GKH6</accession>
<gene>
    <name evidence="12" type="ORF">PINE0816_LOCUS21566</name>
</gene>
<keyword evidence="10" id="KW-0256">Endoplasmic reticulum</keyword>
<dbReference type="EMBL" id="HBEL01046362">
    <property type="protein sequence ID" value="CAD8425406.1"/>
    <property type="molecule type" value="Transcribed_RNA"/>
</dbReference>
<evidence type="ECO:0000256" key="11">
    <source>
        <dbReference type="SAM" id="MobiDB-lite"/>
    </source>
</evidence>
<evidence type="ECO:0000256" key="9">
    <source>
        <dbReference type="ARBA" id="ARBA00023136"/>
    </source>
</evidence>
<evidence type="ECO:0000256" key="8">
    <source>
        <dbReference type="ARBA" id="ARBA00022989"/>
    </source>
</evidence>
<dbReference type="AlphaFoldDB" id="A0A7S0GKH6"/>
<keyword evidence="7 10" id="KW-0812">Transmembrane</keyword>
<feature type="transmembrane region" description="Helical" evidence="10">
    <location>
        <begin position="69"/>
        <end position="90"/>
    </location>
</feature>
<evidence type="ECO:0000256" key="10">
    <source>
        <dbReference type="RuleBase" id="RU362022"/>
    </source>
</evidence>
<dbReference type="EC" id="2.1.1.100" evidence="3 10"/>
<evidence type="ECO:0000313" key="12">
    <source>
        <dbReference type="EMBL" id="CAD8425406.1"/>
    </source>
</evidence>
<evidence type="ECO:0000256" key="1">
    <source>
        <dbReference type="ARBA" id="ARBA00004141"/>
    </source>
</evidence>
<organism evidence="12">
    <name type="scientific">Proboscia inermis</name>
    <dbReference type="NCBI Taxonomy" id="420281"/>
    <lineage>
        <taxon>Eukaryota</taxon>
        <taxon>Sar</taxon>
        <taxon>Stramenopiles</taxon>
        <taxon>Ochrophyta</taxon>
        <taxon>Bacillariophyta</taxon>
        <taxon>Coscinodiscophyceae</taxon>
        <taxon>Rhizosoleniophycidae</taxon>
        <taxon>Rhizosoleniales</taxon>
        <taxon>Rhizosoleniaceae</taxon>
        <taxon>Proboscia</taxon>
    </lineage>
</organism>
<feature type="transmembrane region" description="Helical" evidence="10">
    <location>
        <begin position="110"/>
        <end position="135"/>
    </location>
</feature>
<dbReference type="PANTHER" id="PTHR12714:SF9">
    <property type="entry name" value="PROTEIN-S-ISOPRENYLCYSTEINE O-METHYLTRANSFERASE"/>
    <property type="match status" value="1"/>
</dbReference>
<keyword evidence="6 10" id="KW-0949">S-adenosyl-L-methionine</keyword>
<dbReference type="InterPro" id="IPR007269">
    <property type="entry name" value="ICMT_MeTrfase"/>
</dbReference>
<dbReference type="GO" id="GO:0005789">
    <property type="term" value="C:endoplasmic reticulum membrane"/>
    <property type="evidence" value="ECO:0007669"/>
    <property type="project" value="UniProtKB-SubCell"/>
</dbReference>
<evidence type="ECO:0000256" key="7">
    <source>
        <dbReference type="ARBA" id="ARBA00022692"/>
    </source>
</evidence>
<dbReference type="Pfam" id="PF04140">
    <property type="entry name" value="ICMT"/>
    <property type="match status" value="1"/>
</dbReference>
<keyword evidence="9 10" id="KW-0472">Membrane</keyword>
<comment type="subcellular location">
    <subcellularLocation>
        <location evidence="10">Endoplasmic reticulum membrane</location>
        <topology evidence="10">Multi-pass membrane protein</topology>
    </subcellularLocation>
    <subcellularLocation>
        <location evidence="1">Membrane</location>
        <topology evidence="1">Multi-pass membrane protein</topology>
    </subcellularLocation>
</comment>
<evidence type="ECO:0000256" key="3">
    <source>
        <dbReference type="ARBA" id="ARBA00012151"/>
    </source>
</evidence>
<evidence type="ECO:0000256" key="2">
    <source>
        <dbReference type="ARBA" id="ARBA00009140"/>
    </source>
</evidence>
<keyword evidence="8 10" id="KW-1133">Transmembrane helix</keyword>
<evidence type="ECO:0000256" key="6">
    <source>
        <dbReference type="ARBA" id="ARBA00022691"/>
    </source>
</evidence>
<dbReference type="PANTHER" id="PTHR12714">
    <property type="entry name" value="PROTEIN-S ISOPRENYLCYSTEINE O-METHYLTRANSFERASE"/>
    <property type="match status" value="1"/>
</dbReference>
<evidence type="ECO:0000256" key="5">
    <source>
        <dbReference type="ARBA" id="ARBA00022679"/>
    </source>
</evidence>
<dbReference type="GO" id="GO:0032259">
    <property type="term" value="P:methylation"/>
    <property type="evidence" value="ECO:0007669"/>
    <property type="project" value="UniProtKB-KW"/>
</dbReference>
<comment type="similarity">
    <text evidence="2 10">Belongs to the class VI-like SAM-binding methyltransferase superfamily. Isoprenylcysteine carboxyl methyltransferase family.</text>
</comment>